<name>A0A087UYG5_STEMI</name>
<dbReference type="PANTHER" id="PTHR45679:SF6">
    <property type="entry name" value="ER DEGRADATION-ENHANCING ALPHA-MANNOSIDASE-LIKE PROTEIN 2"/>
    <property type="match status" value="1"/>
</dbReference>
<dbReference type="AlphaFoldDB" id="A0A087UYG5"/>
<protein>
    <recommendedName>
        <fullName evidence="5">alpha-1,2-Mannosidase</fullName>
        <ecNumber evidence="5">3.2.1.-</ecNumber>
    </recommendedName>
</protein>
<feature type="non-terminal residue" evidence="6">
    <location>
        <position position="152"/>
    </location>
</feature>
<evidence type="ECO:0000256" key="1">
    <source>
        <dbReference type="ARBA" id="ARBA00004240"/>
    </source>
</evidence>
<dbReference type="Proteomes" id="UP000054359">
    <property type="component" value="Unassembled WGS sequence"/>
</dbReference>
<evidence type="ECO:0000256" key="2">
    <source>
        <dbReference type="ARBA" id="ARBA00007658"/>
    </source>
</evidence>
<dbReference type="GO" id="GO:0004571">
    <property type="term" value="F:mannosyl-oligosaccharide 1,2-alpha-mannosidase activity"/>
    <property type="evidence" value="ECO:0007669"/>
    <property type="project" value="InterPro"/>
</dbReference>
<evidence type="ECO:0000256" key="3">
    <source>
        <dbReference type="ARBA" id="ARBA00022824"/>
    </source>
</evidence>
<evidence type="ECO:0000313" key="6">
    <source>
        <dbReference type="EMBL" id="KFM82404.1"/>
    </source>
</evidence>
<dbReference type="InterPro" id="IPR044674">
    <property type="entry name" value="EDEM1/2/3"/>
</dbReference>
<keyword evidence="5" id="KW-0326">Glycosidase</keyword>
<dbReference type="InterPro" id="IPR001382">
    <property type="entry name" value="Glyco_hydro_47"/>
</dbReference>
<reference evidence="6 7" key="1">
    <citation type="submission" date="2013-11" db="EMBL/GenBank/DDBJ databases">
        <title>Genome sequencing of Stegodyphus mimosarum.</title>
        <authorList>
            <person name="Bechsgaard J."/>
        </authorList>
    </citation>
    <scope>NUCLEOTIDE SEQUENCE [LARGE SCALE GENOMIC DNA]</scope>
</reference>
<dbReference type="EC" id="3.2.1.-" evidence="5"/>
<dbReference type="OMA" id="VGSHEDQ"/>
<comment type="subcellular location">
    <subcellularLocation>
        <location evidence="1">Endoplasmic reticulum</location>
    </subcellularLocation>
</comment>
<dbReference type="InterPro" id="IPR036026">
    <property type="entry name" value="Seven-hairpin_glycosidases"/>
</dbReference>
<dbReference type="GO" id="GO:1904380">
    <property type="term" value="P:endoplasmic reticulum mannose trimming"/>
    <property type="evidence" value="ECO:0007669"/>
    <property type="project" value="InterPro"/>
</dbReference>
<evidence type="ECO:0000256" key="4">
    <source>
        <dbReference type="ARBA" id="ARBA00023180"/>
    </source>
</evidence>
<dbReference type="InterPro" id="IPR012341">
    <property type="entry name" value="6hp_glycosidase-like_sf"/>
</dbReference>
<dbReference type="GO" id="GO:0005975">
    <property type="term" value="P:carbohydrate metabolic process"/>
    <property type="evidence" value="ECO:0007669"/>
    <property type="project" value="InterPro"/>
</dbReference>
<keyword evidence="4" id="KW-0325">Glycoprotein</keyword>
<dbReference type="GO" id="GO:0005509">
    <property type="term" value="F:calcium ion binding"/>
    <property type="evidence" value="ECO:0007669"/>
    <property type="project" value="InterPro"/>
</dbReference>
<comment type="similarity">
    <text evidence="2 5">Belongs to the glycosyl hydrolase 47 family.</text>
</comment>
<dbReference type="Gene3D" id="1.50.10.10">
    <property type="match status" value="1"/>
</dbReference>
<proteinExistence type="inferred from homology"/>
<organism evidence="6 7">
    <name type="scientific">Stegodyphus mimosarum</name>
    <name type="common">African social velvet spider</name>
    <dbReference type="NCBI Taxonomy" id="407821"/>
    <lineage>
        <taxon>Eukaryota</taxon>
        <taxon>Metazoa</taxon>
        <taxon>Ecdysozoa</taxon>
        <taxon>Arthropoda</taxon>
        <taxon>Chelicerata</taxon>
        <taxon>Arachnida</taxon>
        <taxon>Araneae</taxon>
        <taxon>Araneomorphae</taxon>
        <taxon>Entelegynae</taxon>
        <taxon>Eresoidea</taxon>
        <taxon>Eresidae</taxon>
        <taxon>Stegodyphus</taxon>
    </lineage>
</organism>
<dbReference type="PANTHER" id="PTHR45679">
    <property type="entry name" value="ER DEGRADATION-ENHANCING ALPHA-MANNOSIDASE-LIKE PROTEIN 2"/>
    <property type="match status" value="1"/>
</dbReference>
<dbReference type="STRING" id="407821.A0A087UYG5"/>
<sequence>MKMFKEYEKIISKYMKRDDWYFWVSMSSGQVTMPTFQSLEAFWPGLLTFVGDIPQAVKTLYNYHQVWKQYGFTPEIYDVSHSHAKRENYPLRPELIESIMYLYYATRDQHLLEIGVDILESIEHSARTDCGYATIKNVVDHKIEDRMESFFL</sequence>
<gene>
    <name evidence="6" type="ORF">X975_20614</name>
</gene>
<keyword evidence="3" id="KW-0256">Endoplasmic reticulum</keyword>
<evidence type="ECO:0000256" key="5">
    <source>
        <dbReference type="RuleBase" id="RU361193"/>
    </source>
</evidence>
<keyword evidence="5" id="KW-0378">Hydrolase</keyword>
<dbReference type="OrthoDB" id="8118055at2759"/>
<accession>A0A087UYG5</accession>
<dbReference type="GO" id="GO:0044322">
    <property type="term" value="C:endoplasmic reticulum quality control compartment"/>
    <property type="evidence" value="ECO:0007669"/>
    <property type="project" value="GOC"/>
</dbReference>
<evidence type="ECO:0000313" key="7">
    <source>
        <dbReference type="Proteomes" id="UP000054359"/>
    </source>
</evidence>
<keyword evidence="7" id="KW-1185">Reference proteome</keyword>
<dbReference type="Pfam" id="PF01532">
    <property type="entry name" value="Glyco_hydro_47"/>
    <property type="match status" value="1"/>
</dbReference>
<dbReference type="SUPFAM" id="SSF48225">
    <property type="entry name" value="Seven-hairpin glycosidases"/>
    <property type="match status" value="1"/>
</dbReference>
<dbReference type="GO" id="GO:0016020">
    <property type="term" value="C:membrane"/>
    <property type="evidence" value="ECO:0007669"/>
    <property type="project" value="InterPro"/>
</dbReference>
<dbReference type="PRINTS" id="PR00747">
    <property type="entry name" value="GLYHDRLASE47"/>
</dbReference>
<dbReference type="EMBL" id="KK122282">
    <property type="protein sequence ID" value="KFM82404.1"/>
    <property type="molecule type" value="Genomic_DNA"/>
</dbReference>